<reference evidence="1" key="1">
    <citation type="journal article" date="2004" name="Nature">
        <title>Genome duplication in the teleost fish Tetraodon nigroviridis reveals the early vertebrate proto-karyotype.</title>
        <authorList>
            <person name="Jaillon O."/>
            <person name="Aury J.-M."/>
            <person name="Brunet F."/>
            <person name="Petit J.-L."/>
            <person name="Stange-Thomann N."/>
            <person name="Mauceli E."/>
            <person name="Bouneau L."/>
            <person name="Fischer C."/>
            <person name="Ozouf-Costaz C."/>
            <person name="Bernot A."/>
            <person name="Nicaud S."/>
            <person name="Jaffe D."/>
            <person name="Fisher S."/>
            <person name="Lutfalla G."/>
            <person name="Dossat C."/>
            <person name="Segurens B."/>
            <person name="Dasilva C."/>
            <person name="Salanoubat M."/>
            <person name="Levy M."/>
            <person name="Boudet N."/>
            <person name="Castellano S."/>
            <person name="Anthouard V."/>
            <person name="Jubin C."/>
            <person name="Castelli V."/>
            <person name="Katinka M."/>
            <person name="Vacherie B."/>
            <person name="Biemont C."/>
            <person name="Skalli Z."/>
            <person name="Cattolico L."/>
            <person name="Poulain J."/>
            <person name="De Berardinis V."/>
            <person name="Cruaud C."/>
            <person name="Duprat S."/>
            <person name="Brottier P."/>
            <person name="Coutanceau J.-P."/>
            <person name="Gouzy J."/>
            <person name="Parra G."/>
            <person name="Lardier G."/>
            <person name="Chapple C."/>
            <person name="McKernan K.J."/>
            <person name="McEwan P."/>
            <person name="Bosak S."/>
            <person name="Kellis M."/>
            <person name="Volff J.-N."/>
            <person name="Guigo R."/>
            <person name="Zody M.C."/>
            <person name="Mesirov J."/>
            <person name="Lindblad-Toh K."/>
            <person name="Birren B."/>
            <person name="Nusbaum C."/>
            <person name="Kahn D."/>
            <person name="Robinson-Rechavi M."/>
            <person name="Laudet V."/>
            <person name="Schachter V."/>
            <person name="Quetier F."/>
            <person name="Saurin W."/>
            <person name="Scarpelli C."/>
            <person name="Wincker P."/>
            <person name="Lander E.S."/>
            <person name="Weissenbach J."/>
            <person name="Roest Crollius H."/>
        </authorList>
    </citation>
    <scope>NUCLEOTIDE SEQUENCE [LARGE SCALE GENOMIC DNA]</scope>
</reference>
<comment type="caution">
    <text evidence="1">The sequence shown here is derived from an EMBL/GenBank/DDBJ whole genome shotgun (WGS) entry which is preliminary data.</text>
</comment>
<dbReference type="EMBL" id="CAAE01008723">
    <property type="protein sequence ID" value="CAF91482.1"/>
    <property type="molecule type" value="Genomic_DNA"/>
</dbReference>
<gene>
    <name evidence="1" type="ORF">GSTENG00006264001</name>
</gene>
<proteinExistence type="predicted"/>
<dbReference type="AlphaFoldDB" id="Q4T6K0"/>
<evidence type="ECO:0000313" key="1">
    <source>
        <dbReference type="EMBL" id="CAF91482.1"/>
    </source>
</evidence>
<name>Q4T6K0_TETNG</name>
<sequence>KATQSGQILQTENESRQKSEFIFLSCGSPLTKKHTDDLSDSDRTDDEGIFFYPIPPF</sequence>
<reference evidence="1" key="2">
    <citation type="submission" date="2004-02" db="EMBL/GenBank/DDBJ databases">
        <authorList>
            <consortium name="Genoscope"/>
            <consortium name="Whitehead Institute Centre for Genome Research"/>
        </authorList>
    </citation>
    <scope>NUCLEOTIDE SEQUENCE</scope>
</reference>
<organism evidence="1">
    <name type="scientific">Tetraodon nigroviridis</name>
    <name type="common">Spotted green pufferfish</name>
    <name type="synonym">Chelonodon nigroviridis</name>
    <dbReference type="NCBI Taxonomy" id="99883"/>
    <lineage>
        <taxon>Eukaryota</taxon>
        <taxon>Metazoa</taxon>
        <taxon>Chordata</taxon>
        <taxon>Craniata</taxon>
        <taxon>Vertebrata</taxon>
        <taxon>Euteleostomi</taxon>
        <taxon>Actinopterygii</taxon>
        <taxon>Neopterygii</taxon>
        <taxon>Teleostei</taxon>
        <taxon>Neoteleostei</taxon>
        <taxon>Acanthomorphata</taxon>
        <taxon>Eupercaria</taxon>
        <taxon>Tetraodontiformes</taxon>
        <taxon>Tetradontoidea</taxon>
        <taxon>Tetraodontidae</taxon>
        <taxon>Tetraodon</taxon>
    </lineage>
</organism>
<dbReference type="KEGG" id="tng:GSTEN00006264G001"/>
<protein>
    <submittedName>
        <fullName evidence="1">(spotted green pufferfish) hypothetical protein</fullName>
    </submittedName>
</protein>
<feature type="non-terminal residue" evidence="1">
    <location>
        <position position="57"/>
    </location>
</feature>
<accession>Q4T6K0</accession>